<reference evidence="5" key="4">
    <citation type="journal article" date="2018" name="Nat. Plants">
        <title>Whole-genome landscape of Medicago truncatula symbiotic genes.</title>
        <authorList>
            <person name="Pecrix Y."/>
            <person name="Gamas P."/>
            <person name="Carrere S."/>
        </authorList>
    </citation>
    <scope>NUCLEOTIDE SEQUENCE</scope>
    <source>
        <tissue evidence="5">Leaves</tissue>
    </source>
</reference>
<dbReference type="SMART" id="SM00015">
    <property type="entry name" value="IQ"/>
    <property type="match status" value="1"/>
</dbReference>
<dbReference type="OrthoDB" id="1923765at2759"/>
<keyword evidence="7" id="KW-1185">Reference proteome</keyword>
<feature type="compositionally biased region" description="Basic residues" evidence="3">
    <location>
        <begin position="39"/>
        <end position="48"/>
    </location>
</feature>
<evidence type="ECO:0000313" key="5">
    <source>
        <dbReference type="EMBL" id="RHN81530.1"/>
    </source>
</evidence>
<feature type="region of interest" description="Disordered" evidence="3">
    <location>
        <begin position="344"/>
        <end position="405"/>
    </location>
</feature>
<dbReference type="EMBL" id="PSQE01000001">
    <property type="protein sequence ID" value="RHN81530.1"/>
    <property type="molecule type" value="Genomic_DNA"/>
</dbReference>
<evidence type="ECO:0000256" key="3">
    <source>
        <dbReference type="SAM" id="MobiDB-lite"/>
    </source>
</evidence>
<feature type="compositionally biased region" description="Basic and acidic residues" evidence="3">
    <location>
        <begin position="73"/>
        <end position="86"/>
    </location>
</feature>
<dbReference type="Pfam" id="PF00612">
    <property type="entry name" value="IQ"/>
    <property type="match status" value="1"/>
</dbReference>
<feature type="compositionally biased region" description="Polar residues" evidence="3">
    <location>
        <begin position="433"/>
        <end position="452"/>
    </location>
</feature>
<organism evidence="4 7">
    <name type="scientific">Medicago truncatula</name>
    <name type="common">Barrel medic</name>
    <name type="synonym">Medicago tribuloides</name>
    <dbReference type="NCBI Taxonomy" id="3880"/>
    <lineage>
        <taxon>Eukaryota</taxon>
        <taxon>Viridiplantae</taxon>
        <taxon>Streptophyta</taxon>
        <taxon>Embryophyta</taxon>
        <taxon>Tracheophyta</taxon>
        <taxon>Spermatophyta</taxon>
        <taxon>Magnoliopsida</taxon>
        <taxon>eudicotyledons</taxon>
        <taxon>Gunneridae</taxon>
        <taxon>Pentapetalae</taxon>
        <taxon>rosids</taxon>
        <taxon>fabids</taxon>
        <taxon>Fabales</taxon>
        <taxon>Fabaceae</taxon>
        <taxon>Papilionoideae</taxon>
        <taxon>50 kb inversion clade</taxon>
        <taxon>NPAAA clade</taxon>
        <taxon>Hologalegina</taxon>
        <taxon>IRL clade</taxon>
        <taxon>Trifolieae</taxon>
        <taxon>Medicago</taxon>
    </lineage>
</organism>
<keyword evidence="1" id="KW-0112">Calmodulin-binding</keyword>
<accession>A0A0C3USY1</accession>
<reference evidence="4 7" key="2">
    <citation type="journal article" date="2014" name="BMC Genomics">
        <title>An improved genome release (version Mt4.0) for the model legume Medicago truncatula.</title>
        <authorList>
            <person name="Tang H."/>
            <person name="Krishnakumar V."/>
            <person name="Bidwell S."/>
            <person name="Rosen B."/>
            <person name="Chan A."/>
            <person name="Zhou S."/>
            <person name="Gentzbittel L."/>
            <person name="Childs K.L."/>
            <person name="Yandell M."/>
            <person name="Gundlach H."/>
            <person name="Mayer K.F."/>
            <person name="Schwartz D.C."/>
            <person name="Town C.D."/>
        </authorList>
    </citation>
    <scope>GENOME REANNOTATION</scope>
    <source>
        <strain evidence="6 7">cv. Jemalong A17</strain>
    </source>
</reference>
<feature type="compositionally biased region" description="Polar residues" evidence="3">
    <location>
        <begin position="352"/>
        <end position="384"/>
    </location>
</feature>
<dbReference type="AlphaFoldDB" id="G7I9M2"/>
<gene>
    <name evidence="6" type="primary">11409147</name>
    <name evidence="4" type="ordered locus">MTR_1g095740</name>
    <name evidence="5" type="ORF">MtrunA17_Chr1g0200161</name>
</gene>
<evidence type="ECO:0000313" key="7">
    <source>
        <dbReference type="Proteomes" id="UP000002051"/>
    </source>
</evidence>
<name>G7I9M2_MEDTR</name>
<feature type="region of interest" description="Disordered" evidence="3">
    <location>
        <begin position="19"/>
        <end position="86"/>
    </location>
</feature>
<proteinExistence type="inferred from homology"/>
<dbReference type="Proteomes" id="UP000265566">
    <property type="component" value="Chromosome 1"/>
</dbReference>
<reference evidence="4 7" key="1">
    <citation type="journal article" date="2011" name="Nature">
        <title>The Medicago genome provides insight into the evolution of rhizobial symbioses.</title>
        <authorList>
            <person name="Young N.D."/>
            <person name="Debelle F."/>
            <person name="Oldroyd G.E."/>
            <person name="Geurts R."/>
            <person name="Cannon S.B."/>
            <person name="Udvardi M.K."/>
            <person name="Benedito V.A."/>
            <person name="Mayer K.F."/>
            <person name="Gouzy J."/>
            <person name="Schoof H."/>
            <person name="Van de Peer Y."/>
            <person name="Proost S."/>
            <person name="Cook D.R."/>
            <person name="Meyers B.C."/>
            <person name="Spannagl M."/>
            <person name="Cheung F."/>
            <person name="De Mita S."/>
            <person name="Krishnakumar V."/>
            <person name="Gundlach H."/>
            <person name="Zhou S."/>
            <person name="Mudge J."/>
            <person name="Bharti A.K."/>
            <person name="Murray J.D."/>
            <person name="Naoumkina M.A."/>
            <person name="Rosen B."/>
            <person name="Silverstein K.A."/>
            <person name="Tang H."/>
            <person name="Rombauts S."/>
            <person name="Zhao P.X."/>
            <person name="Zhou P."/>
            <person name="Barbe V."/>
            <person name="Bardou P."/>
            <person name="Bechner M."/>
            <person name="Bellec A."/>
            <person name="Berger A."/>
            <person name="Berges H."/>
            <person name="Bidwell S."/>
            <person name="Bisseling T."/>
            <person name="Choisne N."/>
            <person name="Couloux A."/>
            <person name="Denny R."/>
            <person name="Deshpande S."/>
            <person name="Dai X."/>
            <person name="Doyle J.J."/>
            <person name="Dudez A.M."/>
            <person name="Farmer A.D."/>
            <person name="Fouteau S."/>
            <person name="Franken C."/>
            <person name="Gibelin C."/>
            <person name="Gish J."/>
            <person name="Goldstein S."/>
            <person name="Gonzalez A.J."/>
            <person name="Green P.J."/>
            <person name="Hallab A."/>
            <person name="Hartog M."/>
            <person name="Hua A."/>
            <person name="Humphray S.J."/>
            <person name="Jeong D.H."/>
            <person name="Jing Y."/>
            <person name="Jocker A."/>
            <person name="Kenton S.M."/>
            <person name="Kim D.J."/>
            <person name="Klee K."/>
            <person name="Lai H."/>
            <person name="Lang C."/>
            <person name="Lin S."/>
            <person name="Macmil S.L."/>
            <person name="Magdelenat G."/>
            <person name="Matthews L."/>
            <person name="McCorrison J."/>
            <person name="Monaghan E.L."/>
            <person name="Mun J.H."/>
            <person name="Najar F.Z."/>
            <person name="Nicholson C."/>
            <person name="Noirot C."/>
            <person name="O'Bleness M."/>
            <person name="Paule C.R."/>
            <person name="Poulain J."/>
            <person name="Prion F."/>
            <person name="Qin B."/>
            <person name="Qu C."/>
            <person name="Retzel E.F."/>
            <person name="Riddle C."/>
            <person name="Sallet E."/>
            <person name="Samain S."/>
            <person name="Samson N."/>
            <person name="Sanders I."/>
            <person name="Saurat O."/>
            <person name="Scarpelli C."/>
            <person name="Schiex T."/>
            <person name="Segurens B."/>
            <person name="Severin A.J."/>
            <person name="Sherrier D.J."/>
            <person name="Shi R."/>
            <person name="Sims S."/>
            <person name="Singer S.R."/>
            <person name="Sinharoy S."/>
            <person name="Sterck L."/>
            <person name="Viollet A."/>
            <person name="Wang B.B."/>
            <person name="Wang K."/>
            <person name="Wang M."/>
            <person name="Wang X."/>
            <person name="Warfsmann J."/>
            <person name="Weissenbach J."/>
            <person name="White D.D."/>
            <person name="White J.D."/>
            <person name="Wiley G.B."/>
            <person name="Wincker P."/>
            <person name="Xing Y."/>
            <person name="Yang L."/>
            <person name="Yao Z."/>
            <person name="Ying F."/>
            <person name="Zhai J."/>
            <person name="Zhou L."/>
            <person name="Zuber A."/>
            <person name="Denarie J."/>
            <person name="Dixon R.A."/>
            <person name="May G.D."/>
            <person name="Schwartz D.C."/>
            <person name="Rogers J."/>
            <person name="Quetier F."/>
            <person name="Town C.D."/>
            <person name="Roe B.A."/>
        </authorList>
    </citation>
    <scope>NUCLEOTIDE SEQUENCE [LARGE SCALE GENOMIC DNA]</scope>
    <source>
        <strain evidence="4">A17</strain>
        <strain evidence="6 7">cv. Jemalong A17</strain>
    </source>
</reference>
<feature type="region of interest" description="Disordered" evidence="3">
    <location>
        <begin position="270"/>
        <end position="290"/>
    </location>
</feature>
<dbReference type="PaxDb" id="3880-AES62219"/>
<dbReference type="eggNOG" id="ENOG502QUAG">
    <property type="taxonomic scope" value="Eukaryota"/>
</dbReference>
<protein>
    <submittedName>
        <fullName evidence="4">IQ calmodulin-binding motif protein</fullName>
    </submittedName>
    <submittedName>
        <fullName evidence="5">Putative IQ motif, EF-hand binding protein</fullName>
    </submittedName>
</protein>
<evidence type="ECO:0000256" key="1">
    <source>
        <dbReference type="ARBA" id="ARBA00022860"/>
    </source>
</evidence>
<dbReference type="GO" id="GO:0005516">
    <property type="term" value="F:calmodulin binding"/>
    <property type="evidence" value="ECO:0007669"/>
    <property type="project" value="UniProtKB-KW"/>
</dbReference>
<evidence type="ECO:0000313" key="6">
    <source>
        <dbReference type="EnsemblPlants" id="AES62219"/>
    </source>
</evidence>
<reference evidence="6" key="3">
    <citation type="submission" date="2015-04" db="UniProtKB">
        <authorList>
            <consortium name="EnsemblPlants"/>
        </authorList>
    </citation>
    <scope>IDENTIFICATION</scope>
    <source>
        <strain evidence="6">cv. Jemalong A17</strain>
    </source>
</reference>
<dbReference type="KEGG" id="mtr:11409147"/>
<dbReference type="HOGENOM" id="CLU_024547_3_1_1"/>
<evidence type="ECO:0000256" key="2">
    <source>
        <dbReference type="ARBA" id="ARBA00024341"/>
    </source>
</evidence>
<dbReference type="PROSITE" id="PS50096">
    <property type="entry name" value="IQ"/>
    <property type="match status" value="1"/>
</dbReference>
<dbReference type="STRING" id="3880.G7I9M2"/>
<accession>G7I9M2</accession>
<feature type="compositionally biased region" description="Polar residues" evidence="3">
    <location>
        <begin position="270"/>
        <end position="282"/>
    </location>
</feature>
<dbReference type="PANTHER" id="PTHR32295:SF149">
    <property type="entry name" value="IQ CALMODULIN-BINDING MOTIF PROTEIN"/>
    <property type="match status" value="1"/>
</dbReference>
<dbReference type="Gene3D" id="1.20.5.1190">
    <property type="entry name" value="iswi atpase"/>
    <property type="match status" value="1"/>
</dbReference>
<dbReference type="EnsemblPlants" id="AES62219">
    <property type="protein sequence ID" value="AES62219"/>
    <property type="gene ID" value="MTR_1g095740"/>
</dbReference>
<comment type="similarity">
    <text evidence="2">Belongs to the IQD family.</text>
</comment>
<feature type="region of interest" description="Disordered" evidence="3">
    <location>
        <begin position="309"/>
        <end position="329"/>
    </location>
</feature>
<dbReference type="Proteomes" id="UP000002051">
    <property type="component" value="Unassembled WGS sequence"/>
</dbReference>
<dbReference type="PANTHER" id="PTHR32295">
    <property type="entry name" value="IQ-DOMAIN 5-RELATED"/>
    <property type="match status" value="1"/>
</dbReference>
<feature type="region of interest" description="Disordered" evidence="3">
    <location>
        <begin position="433"/>
        <end position="485"/>
    </location>
</feature>
<dbReference type="InterPro" id="IPR000048">
    <property type="entry name" value="IQ_motif_EF-hand-BS"/>
</dbReference>
<dbReference type="Gramene" id="rna5590">
    <property type="protein sequence ID" value="RHN81530.1"/>
    <property type="gene ID" value="gene5590"/>
</dbReference>
<dbReference type="EMBL" id="CM001217">
    <property type="protein sequence ID" value="AES62219.2"/>
    <property type="molecule type" value="Genomic_DNA"/>
</dbReference>
<evidence type="ECO:0000313" key="4">
    <source>
        <dbReference type="EMBL" id="AES62219.2"/>
    </source>
</evidence>
<sequence length="485" mass="53685">MGRKGSWFSAVKKLFISDSKKDQKHLHKSNSKLTCFGHPQHHHHHHHHHYEDAEWKSGGVSPITVVPVPSLPPKEDVKPKKTDAENEQDKQAFSLILATAVATGAAVAAAKTAAQAAAEAALEAARITSLRPCYIGKTNEEIAAIKIQTAFRGYLARRTLRGLRGLARLKALVKGQSVQRQAATTLQCMQTLSRLQSQVSARKIRMSEENQSFQRQLQQKREKELDKLQAAPIGEKWDYSSQSKEQIQARLLNRQIAAMRREKALAYASTHQQTWRNSSKATDATIMDPNNPHWGWNWLDRWMASRPWEGQNTKDQKNHRSGKGVASHTMSVGEISKLYALRDQNQDDKKSPTSQKANNPNQASRVAVPSTSTRGKAKTSSSPRVGSWGGDGDSKFTFNKNSESNRRHSIAVAPVKEDESLVNTPAKFSKVKSNVQSPSVKKQLSFTASSSGSRRHSIPTKMGMNSNKNVAATIPEVKVKNGGSK</sequence>